<keyword evidence="8 10" id="KW-0472">Membrane</keyword>
<evidence type="ECO:0000256" key="5">
    <source>
        <dbReference type="ARBA" id="ARBA00022989"/>
    </source>
</evidence>
<sequence>MQDSVSLTVAYLLGGLTLFPALSVVALVVLSIQRRKLIVPLFRSSSGLGPTRNEQTVMASGPFFQTGWVEATSSPPQTPSLTIKYMLKKYLFNNDNDHDKPSNSSSDYSQHYYAVLKFDTLFLYDSERQLDCRQVFVIHKHSVRMYPPGLKDHELFSRPTRILLTHDGKSLYINCSRNVDKEDWYLAFVNASKLDHKPHRTSRRLDSTRFDQTAMNQLLATIHSDEHHFHTQWLNSILGRIFFGLYKTDSLKTFFHDKICKKIEKLNARRPPFLDTIRVRSVNPGHALPYFTQPRLLNLSPAGEMTMEADVVYGGGFRFDIEAVLRWKYLDRLRPLTVNIVLAMTLKQIKGKVLLKIKEPPTNRIWVGFYEMPKMEWIVEPLVWDKRAGFSVVVKAIETKIQEIIAETMVLPNMDDFVFFPSNNEGGLFGTCRGYNNTHDENDEGEGKDEDEDGANVNNSTNGVVPVDHSEQFTPTEAIEDPDISTFSVTSAFSFNTAISITGNRNTNDKSKTAKTARNTPTNTMIAKNETIPKNILNHKQQKQQSRFKDESLWLMPEKHFFSDLFSSTPEMQTQYEFLDPRLVPNVPFNPSKPRTAGRVRRWFSLSKEGDSAKPSEKFNKVLAGNKLENATATSALPKDHPLSPREDLSSTASSIHMSEDGKDGRIVLLPHKRSFQVPKTMDIHIEADSGSVVAFARDETLEPESPQQNTRRFRSKSVALTVTTQVNISRRISTLVSSNDNLVPDKN</sequence>
<evidence type="ECO:0000256" key="8">
    <source>
        <dbReference type="ARBA" id="ARBA00023136"/>
    </source>
</evidence>
<keyword evidence="3 10" id="KW-0812">Transmembrane</keyword>
<keyword evidence="7" id="KW-0446">Lipid-binding</keyword>
<evidence type="ECO:0000259" key="11">
    <source>
        <dbReference type="PROSITE" id="PS51847"/>
    </source>
</evidence>
<dbReference type="GO" id="GO:0008289">
    <property type="term" value="F:lipid binding"/>
    <property type="evidence" value="ECO:0007669"/>
    <property type="project" value="UniProtKB-KW"/>
</dbReference>
<feature type="transmembrane region" description="Helical" evidence="10">
    <location>
        <begin position="12"/>
        <end position="32"/>
    </location>
</feature>
<protein>
    <recommendedName>
        <fullName evidence="11">SMP-LTD domain-containing protein</fullName>
    </recommendedName>
</protein>
<dbReference type="PROSITE" id="PS51847">
    <property type="entry name" value="SMP"/>
    <property type="match status" value="1"/>
</dbReference>
<dbReference type="GO" id="GO:0032865">
    <property type="term" value="C:ERMES complex"/>
    <property type="evidence" value="ECO:0007669"/>
    <property type="project" value="TreeGrafter"/>
</dbReference>
<dbReference type="GO" id="GO:1990456">
    <property type="term" value="P:mitochondrion-endoplasmic reticulum membrane tethering"/>
    <property type="evidence" value="ECO:0007669"/>
    <property type="project" value="TreeGrafter"/>
</dbReference>
<feature type="compositionally biased region" description="Basic and acidic residues" evidence="9">
    <location>
        <begin position="638"/>
        <end position="649"/>
    </location>
</feature>
<evidence type="ECO:0000313" key="13">
    <source>
        <dbReference type="Proteomes" id="UP000077315"/>
    </source>
</evidence>
<dbReference type="GeneID" id="28998571"/>
<evidence type="ECO:0000256" key="7">
    <source>
        <dbReference type="ARBA" id="ARBA00023121"/>
    </source>
</evidence>
<dbReference type="AlphaFoldDB" id="A0A162T1L4"/>
<dbReference type="FunCoup" id="A0A162T1L4">
    <property type="interactions" value="30"/>
</dbReference>
<evidence type="ECO:0000256" key="1">
    <source>
        <dbReference type="ARBA" id="ARBA00004586"/>
    </source>
</evidence>
<dbReference type="CDD" id="cd21675">
    <property type="entry name" value="SMP_TEX2"/>
    <property type="match status" value="1"/>
</dbReference>
<accession>A0A162T1L4</accession>
<dbReference type="PANTHER" id="PTHR13466">
    <property type="entry name" value="TEX2 PROTEIN-RELATED"/>
    <property type="match status" value="1"/>
</dbReference>
<comment type="subcellular location">
    <subcellularLocation>
        <location evidence="1">Endoplasmic reticulum membrane</location>
    </subcellularLocation>
</comment>
<feature type="region of interest" description="Disordered" evidence="9">
    <location>
        <begin position="631"/>
        <end position="658"/>
    </location>
</feature>
<dbReference type="InParanoid" id="A0A162T1L4"/>
<evidence type="ECO:0000256" key="9">
    <source>
        <dbReference type="SAM" id="MobiDB-lite"/>
    </source>
</evidence>
<dbReference type="EMBL" id="KV441010">
    <property type="protein sequence ID" value="OAD65532.1"/>
    <property type="molecule type" value="Genomic_DNA"/>
</dbReference>
<feature type="domain" description="SMP-LTD" evidence="11">
    <location>
        <begin position="227"/>
        <end position="420"/>
    </location>
</feature>
<organism evidence="12 13">
    <name type="scientific">Phycomyces blakesleeanus (strain ATCC 8743b / DSM 1359 / FGSC 10004 / NBRC 33097 / NRRL 1555)</name>
    <dbReference type="NCBI Taxonomy" id="763407"/>
    <lineage>
        <taxon>Eukaryota</taxon>
        <taxon>Fungi</taxon>
        <taxon>Fungi incertae sedis</taxon>
        <taxon>Mucoromycota</taxon>
        <taxon>Mucoromycotina</taxon>
        <taxon>Mucoromycetes</taxon>
        <taxon>Mucorales</taxon>
        <taxon>Phycomycetaceae</taxon>
        <taxon>Phycomyces</taxon>
    </lineage>
</organism>
<keyword evidence="13" id="KW-1185">Reference proteome</keyword>
<dbReference type="InterPro" id="IPR031468">
    <property type="entry name" value="SMP_LBD"/>
</dbReference>
<dbReference type="Proteomes" id="UP000077315">
    <property type="component" value="Unassembled WGS sequence"/>
</dbReference>
<evidence type="ECO:0000313" key="12">
    <source>
        <dbReference type="EMBL" id="OAD65532.1"/>
    </source>
</evidence>
<dbReference type="GO" id="GO:0015914">
    <property type="term" value="P:phospholipid transport"/>
    <property type="evidence" value="ECO:0007669"/>
    <property type="project" value="TreeGrafter"/>
</dbReference>
<proteinExistence type="predicted"/>
<keyword evidence="6" id="KW-0445">Lipid transport</keyword>
<dbReference type="PANTHER" id="PTHR13466:SF19">
    <property type="entry name" value="NUCLEUS-VACUOLE JUNCTION PROTEIN 2"/>
    <property type="match status" value="1"/>
</dbReference>
<dbReference type="RefSeq" id="XP_018283572.1">
    <property type="nucleotide sequence ID" value="XM_018437665.1"/>
</dbReference>
<dbReference type="OrthoDB" id="26740at2759"/>
<dbReference type="STRING" id="763407.A0A162T1L4"/>
<evidence type="ECO:0000256" key="10">
    <source>
        <dbReference type="SAM" id="Phobius"/>
    </source>
</evidence>
<evidence type="ECO:0000256" key="2">
    <source>
        <dbReference type="ARBA" id="ARBA00022448"/>
    </source>
</evidence>
<evidence type="ECO:0000256" key="6">
    <source>
        <dbReference type="ARBA" id="ARBA00023055"/>
    </source>
</evidence>
<dbReference type="GO" id="GO:0005789">
    <property type="term" value="C:endoplasmic reticulum membrane"/>
    <property type="evidence" value="ECO:0007669"/>
    <property type="project" value="UniProtKB-SubCell"/>
</dbReference>
<keyword evidence="5 10" id="KW-1133">Transmembrane helix</keyword>
<evidence type="ECO:0000256" key="3">
    <source>
        <dbReference type="ARBA" id="ARBA00022692"/>
    </source>
</evidence>
<dbReference type="VEuPathDB" id="FungiDB:PHYBLDRAFT_176122"/>
<keyword evidence="4" id="KW-0256">Endoplasmic reticulum</keyword>
<reference evidence="13" key="1">
    <citation type="submission" date="2015-06" db="EMBL/GenBank/DDBJ databases">
        <title>Expansion of signal transduction pathways in fungi by whole-genome duplication.</title>
        <authorList>
            <consortium name="DOE Joint Genome Institute"/>
            <person name="Corrochano L.M."/>
            <person name="Kuo A."/>
            <person name="Marcet-Houben M."/>
            <person name="Polaino S."/>
            <person name="Salamov A."/>
            <person name="Villalobos J.M."/>
            <person name="Alvarez M.I."/>
            <person name="Avalos J."/>
            <person name="Benito E.P."/>
            <person name="Benoit I."/>
            <person name="Burger G."/>
            <person name="Camino L.P."/>
            <person name="Canovas D."/>
            <person name="Cerda-Olmedo E."/>
            <person name="Cheng J.-F."/>
            <person name="Dominguez A."/>
            <person name="Elias M."/>
            <person name="Eslava A.P."/>
            <person name="Glaser F."/>
            <person name="Grimwood J."/>
            <person name="Gutierrez G."/>
            <person name="Heitman J."/>
            <person name="Henrissat B."/>
            <person name="Iturriaga E.A."/>
            <person name="Lang B.F."/>
            <person name="Lavin J.L."/>
            <person name="Lee S."/>
            <person name="Li W."/>
            <person name="Lindquist E."/>
            <person name="Lopez-Garcia S."/>
            <person name="Luque E.M."/>
            <person name="Marcos A.T."/>
            <person name="Martin J."/>
            <person name="McCluskey K."/>
            <person name="Medina H.R."/>
            <person name="Miralles-Duran A."/>
            <person name="Miyazaki A."/>
            <person name="Munoz-Torres E."/>
            <person name="Oguiza J.A."/>
            <person name="Ohm R."/>
            <person name="Olmedo M."/>
            <person name="Orejas M."/>
            <person name="Ortiz-Castellanos L."/>
            <person name="Pisabarro A.G."/>
            <person name="Rodriguez-Romero J."/>
            <person name="Ruiz-Herrera J."/>
            <person name="Ruiz-Vazquez R."/>
            <person name="Sanz C."/>
            <person name="Schackwitz W."/>
            <person name="Schmutz J."/>
            <person name="Shahriari M."/>
            <person name="Shelest E."/>
            <person name="Silva-Franco F."/>
            <person name="Soanes D."/>
            <person name="Syed K."/>
            <person name="Tagua V.G."/>
            <person name="Talbot N.J."/>
            <person name="Thon M."/>
            <person name="De vries R.P."/>
            <person name="Wiebenga A."/>
            <person name="Yadav J.S."/>
            <person name="Braun E.L."/>
            <person name="Baker S."/>
            <person name="Garre V."/>
            <person name="Horwitz B."/>
            <person name="Torres-Martinez S."/>
            <person name="Idnurm A."/>
            <person name="Herrera-Estrella A."/>
            <person name="Gabaldon T."/>
            <person name="Grigoriev I.V."/>
        </authorList>
    </citation>
    <scope>NUCLEOTIDE SEQUENCE [LARGE SCALE GENOMIC DNA]</scope>
    <source>
        <strain evidence="13">NRRL 1555(-)</strain>
    </source>
</reference>
<feature type="region of interest" description="Disordered" evidence="9">
    <location>
        <begin position="434"/>
        <end position="468"/>
    </location>
</feature>
<keyword evidence="2" id="KW-0813">Transport</keyword>
<feature type="compositionally biased region" description="Acidic residues" evidence="9">
    <location>
        <begin position="441"/>
        <end position="454"/>
    </location>
</feature>
<name>A0A162T1L4_PHYB8</name>
<evidence type="ECO:0000256" key="4">
    <source>
        <dbReference type="ARBA" id="ARBA00022824"/>
    </source>
</evidence>
<gene>
    <name evidence="12" type="ORF">PHYBLDRAFT_176122</name>
</gene>
<dbReference type="SUPFAM" id="SSF50729">
    <property type="entry name" value="PH domain-like"/>
    <property type="match status" value="1"/>
</dbReference>